<dbReference type="EMBL" id="CP000580">
    <property type="protein sequence ID" value="ABN98664.1"/>
    <property type="molecule type" value="Genomic_DNA"/>
</dbReference>
<dbReference type="Gene3D" id="3.40.50.300">
    <property type="entry name" value="P-loop containing nucleotide triphosphate hydrolases"/>
    <property type="match status" value="1"/>
</dbReference>
<evidence type="ECO:0000313" key="11">
    <source>
        <dbReference type="EMBL" id="ABN98664.1"/>
    </source>
</evidence>
<dbReference type="InterPro" id="IPR025662">
    <property type="entry name" value="Sigma_54_int_dom_ATP-bd_1"/>
</dbReference>
<dbReference type="Pfam" id="PF00005">
    <property type="entry name" value="ABC_tran"/>
    <property type="match status" value="1"/>
</dbReference>
<dbReference type="GO" id="GO:0005524">
    <property type="term" value="F:ATP binding"/>
    <property type="evidence" value="ECO:0007669"/>
    <property type="project" value="UniProtKB-KW"/>
</dbReference>
<evidence type="ECO:0000259" key="10">
    <source>
        <dbReference type="PROSITE" id="PS50929"/>
    </source>
</evidence>
<keyword evidence="3 8" id="KW-0812">Transmembrane</keyword>
<dbReference type="InterPro" id="IPR003439">
    <property type="entry name" value="ABC_transporter-like_ATP-bd"/>
</dbReference>
<evidence type="ECO:0000256" key="7">
    <source>
        <dbReference type="ARBA" id="ARBA00023136"/>
    </source>
</evidence>
<evidence type="ECO:0000256" key="8">
    <source>
        <dbReference type="SAM" id="Phobius"/>
    </source>
</evidence>
<keyword evidence="6 8" id="KW-1133">Transmembrane helix</keyword>
<evidence type="ECO:0000256" key="6">
    <source>
        <dbReference type="ARBA" id="ARBA00022989"/>
    </source>
</evidence>
<gene>
    <name evidence="11" type="ordered locus">Mjls_2885</name>
</gene>
<proteinExistence type="predicted"/>
<dbReference type="PROSITE" id="PS50893">
    <property type="entry name" value="ABC_TRANSPORTER_2"/>
    <property type="match status" value="1"/>
</dbReference>
<dbReference type="InterPro" id="IPR017871">
    <property type="entry name" value="ABC_transporter-like_CS"/>
</dbReference>
<dbReference type="GO" id="GO:0140359">
    <property type="term" value="F:ABC-type transporter activity"/>
    <property type="evidence" value="ECO:0007669"/>
    <property type="project" value="InterPro"/>
</dbReference>
<name>A0A5Q5CHD4_MYCSJ</name>
<evidence type="ECO:0000259" key="9">
    <source>
        <dbReference type="PROSITE" id="PS50893"/>
    </source>
</evidence>
<dbReference type="GO" id="GO:0005886">
    <property type="term" value="C:plasma membrane"/>
    <property type="evidence" value="ECO:0007669"/>
    <property type="project" value="UniProtKB-SubCell"/>
</dbReference>
<feature type="transmembrane region" description="Helical" evidence="8">
    <location>
        <begin position="63"/>
        <end position="88"/>
    </location>
</feature>
<dbReference type="InterPro" id="IPR027417">
    <property type="entry name" value="P-loop_NTPase"/>
</dbReference>
<sequence>MEMFAPSLDWSSELWTSLLWIGRAWVVAAVITLVILVLIVRFTTWGSQFWRVTRGYFTGPESVLVWAWLAGILLLVIVSVRLSVLFSFQGNDMMTSFQVIASGVGAGDDAVKESGRDGFWMSMAVFTILAVLNVAIIMFDLFVTQRFMLRWRTWLTDRLTGDWLDGKAYYRARFIDDTIDNPDQRIQTDIDIFTAGVGSLPNTPNNTSTSTLLFGAVSSIASMYAFTAILWNLSGPVTLPFVGVELPKAMFWIGIVYILFATVVAFWIGRPIITLSFNNEKFNAVFRYALVRLRDASEAVAFYRGEIAERTGLRRRFTPIVENYKKYVNRMAGFLGWNLSITQAQELIPYLVQFPRFYNGELTLGQLTQTASAFREILSGLSFFRNAYDQFAGYRAAIIRLHGLVVADEQARALPSIDVQSSQDGRVELDDIEVRTPAGKQLIEPLDLTLQPGDALVITGQSGTGKTTLLRSLGSLWPYTSGTLKYPDAENATMFLSQMPYVPLGDLRAVVSYPQSEGAVDDAALREVLNRVALPHLADRLDEEKDWAKVLSPGEQQRVAFARILLTKPKAVFLDESTSALDEGLELMLYQLVRSELPETILVSVSHRSTVEQHHTRQLQLLGDGQWQLGEVAARS</sequence>
<dbReference type="InterPro" id="IPR036640">
    <property type="entry name" value="ABC1_TM_sf"/>
</dbReference>
<dbReference type="KEGG" id="mjl:Mjls_2885"/>
<dbReference type="AlphaFoldDB" id="A0A5Q5CHD4"/>
<feature type="transmembrane region" description="Helical" evidence="8">
    <location>
        <begin position="20"/>
        <end position="42"/>
    </location>
</feature>
<dbReference type="PROSITE" id="PS00675">
    <property type="entry name" value="SIGMA54_INTERACT_1"/>
    <property type="match status" value="1"/>
</dbReference>
<dbReference type="Pfam" id="PF06472">
    <property type="entry name" value="ABC_membrane_2"/>
    <property type="match status" value="1"/>
</dbReference>
<feature type="domain" description="ABC transmembrane type-1" evidence="10">
    <location>
        <begin position="108"/>
        <end position="393"/>
    </location>
</feature>
<feature type="transmembrane region" description="Helical" evidence="8">
    <location>
        <begin position="212"/>
        <end position="231"/>
    </location>
</feature>
<dbReference type="SUPFAM" id="SSF52540">
    <property type="entry name" value="P-loop containing nucleoside triphosphate hydrolases"/>
    <property type="match status" value="1"/>
</dbReference>
<dbReference type="SUPFAM" id="SSF90123">
    <property type="entry name" value="ABC transporter transmembrane region"/>
    <property type="match status" value="1"/>
</dbReference>
<dbReference type="GO" id="GO:0016887">
    <property type="term" value="F:ATP hydrolysis activity"/>
    <property type="evidence" value="ECO:0007669"/>
    <property type="project" value="InterPro"/>
</dbReference>
<accession>A0A5Q5CHD4</accession>
<dbReference type="InterPro" id="IPR011527">
    <property type="entry name" value="ABC1_TM_dom"/>
</dbReference>
<evidence type="ECO:0000256" key="3">
    <source>
        <dbReference type="ARBA" id="ARBA00022692"/>
    </source>
</evidence>
<organism evidence="11">
    <name type="scientific">Mycobacterium sp. (strain JLS)</name>
    <dbReference type="NCBI Taxonomy" id="164757"/>
    <lineage>
        <taxon>Bacteria</taxon>
        <taxon>Bacillati</taxon>
        <taxon>Actinomycetota</taxon>
        <taxon>Actinomycetes</taxon>
        <taxon>Mycobacteriales</taxon>
        <taxon>Mycobacteriaceae</taxon>
        <taxon>Mycobacterium</taxon>
    </lineage>
</organism>
<dbReference type="CDD" id="cd03223">
    <property type="entry name" value="ABCD_peroxisomal_ALDP"/>
    <property type="match status" value="1"/>
</dbReference>
<feature type="transmembrane region" description="Helical" evidence="8">
    <location>
        <begin position="251"/>
        <end position="269"/>
    </location>
</feature>
<evidence type="ECO:0000256" key="2">
    <source>
        <dbReference type="ARBA" id="ARBA00022448"/>
    </source>
</evidence>
<dbReference type="PANTHER" id="PTHR11384">
    <property type="entry name" value="ATP-BINDING CASSETTE, SUB-FAMILY D MEMBER"/>
    <property type="match status" value="1"/>
</dbReference>
<protein>
    <submittedName>
        <fullName evidence="11">ABC transporter domain protein</fullName>
    </submittedName>
</protein>
<evidence type="ECO:0000256" key="5">
    <source>
        <dbReference type="ARBA" id="ARBA00022840"/>
    </source>
</evidence>
<dbReference type="PANTHER" id="PTHR11384:SF59">
    <property type="entry name" value="LYSOSOMAL COBALAMIN TRANSPORTER ABCD4"/>
    <property type="match status" value="1"/>
</dbReference>
<keyword evidence="7 8" id="KW-0472">Membrane</keyword>
<dbReference type="PROSITE" id="PS50929">
    <property type="entry name" value="ABC_TM1F"/>
    <property type="match status" value="1"/>
</dbReference>
<reference evidence="11" key="1">
    <citation type="submission" date="2007-02" db="EMBL/GenBank/DDBJ databases">
        <title>Complete sequence of Mycobacterium sp. JLS.</title>
        <authorList>
            <consortium name="US DOE Joint Genome Institute"/>
            <person name="Copeland A."/>
            <person name="Lucas S."/>
            <person name="Lapidus A."/>
            <person name="Barry K."/>
            <person name="Detter J.C."/>
            <person name="Glavina del Rio T."/>
            <person name="Hammon N."/>
            <person name="Israni S."/>
            <person name="Dalin E."/>
            <person name="Tice H."/>
            <person name="Pitluck S."/>
            <person name="Chain P."/>
            <person name="Malfatti S."/>
            <person name="Shin M."/>
            <person name="Vergez L."/>
            <person name="Schmutz J."/>
            <person name="Larimer F."/>
            <person name="Land M."/>
            <person name="Hauser L."/>
            <person name="Kyrpides N."/>
            <person name="Mikhailova N."/>
            <person name="Miller C.D."/>
            <person name="Anderson A.J."/>
            <person name="Sims R.C."/>
            <person name="Richardson P."/>
        </authorList>
    </citation>
    <scope>NUCLEOTIDE SEQUENCE [LARGE SCALE GENOMIC DNA]</scope>
    <source>
        <strain evidence="11">JLS</strain>
    </source>
</reference>
<dbReference type="InterPro" id="IPR050835">
    <property type="entry name" value="ABC_transporter_sub-D"/>
</dbReference>
<feature type="domain" description="ABC transporter" evidence="9">
    <location>
        <begin position="427"/>
        <end position="632"/>
    </location>
</feature>
<keyword evidence="4" id="KW-0547">Nucleotide-binding</keyword>
<evidence type="ECO:0000256" key="4">
    <source>
        <dbReference type="ARBA" id="ARBA00022741"/>
    </source>
</evidence>
<keyword evidence="5" id="KW-0067">ATP-binding</keyword>
<dbReference type="SMART" id="SM00382">
    <property type="entry name" value="AAA"/>
    <property type="match status" value="1"/>
</dbReference>
<keyword evidence="2" id="KW-0813">Transport</keyword>
<comment type="subcellular location">
    <subcellularLocation>
        <location evidence="1">Cell membrane</location>
        <topology evidence="1">Multi-pass membrane protein</topology>
    </subcellularLocation>
</comment>
<dbReference type="PROSITE" id="PS00211">
    <property type="entry name" value="ABC_TRANSPORTER_1"/>
    <property type="match status" value="1"/>
</dbReference>
<evidence type="ECO:0000256" key="1">
    <source>
        <dbReference type="ARBA" id="ARBA00004651"/>
    </source>
</evidence>
<dbReference type="Gene3D" id="1.20.1560.10">
    <property type="entry name" value="ABC transporter type 1, transmembrane domain"/>
    <property type="match status" value="1"/>
</dbReference>
<feature type="transmembrane region" description="Helical" evidence="8">
    <location>
        <begin position="119"/>
        <end position="143"/>
    </location>
</feature>
<dbReference type="InterPro" id="IPR003593">
    <property type="entry name" value="AAA+_ATPase"/>
</dbReference>